<evidence type="ECO:0000256" key="4">
    <source>
        <dbReference type="PROSITE-ProRule" id="PRU00175"/>
    </source>
</evidence>
<dbReference type="PANTHER" id="PTHR45931">
    <property type="entry name" value="SI:CH211-59O9.10"/>
    <property type="match status" value="1"/>
</dbReference>
<dbReference type="InterPro" id="IPR013083">
    <property type="entry name" value="Znf_RING/FYVE/PHD"/>
</dbReference>
<feature type="domain" description="RING-type" evidence="5">
    <location>
        <begin position="127"/>
        <end position="172"/>
    </location>
</feature>
<keyword evidence="1" id="KW-0479">Metal-binding</keyword>
<dbReference type="SUPFAM" id="SSF57850">
    <property type="entry name" value="RING/U-box"/>
    <property type="match status" value="1"/>
</dbReference>
<reference evidence="6 7" key="1">
    <citation type="submission" date="2017-11" db="EMBL/GenBank/DDBJ databases">
        <authorList>
            <person name="Kracher B."/>
        </authorList>
    </citation>
    <scope>NUCLEOTIDE SEQUENCE [LARGE SCALE GENOMIC DNA]</scope>
    <source>
        <strain evidence="6 7">RACE1</strain>
    </source>
</reference>
<evidence type="ECO:0000256" key="2">
    <source>
        <dbReference type="ARBA" id="ARBA00022771"/>
    </source>
</evidence>
<evidence type="ECO:0000313" key="7">
    <source>
        <dbReference type="Proteomes" id="UP000275772"/>
    </source>
</evidence>
<name>A0A383UIG7_BLUHO</name>
<dbReference type="GO" id="GO:0061630">
    <property type="term" value="F:ubiquitin protein ligase activity"/>
    <property type="evidence" value="ECO:0007669"/>
    <property type="project" value="TreeGrafter"/>
</dbReference>
<keyword evidence="3" id="KW-0862">Zinc</keyword>
<dbReference type="GO" id="GO:0005634">
    <property type="term" value="C:nucleus"/>
    <property type="evidence" value="ECO:0007669"/>
    <property type="project" value="TreeGrafter"/>
</dbReference>
<dbReference type="PANTHER" id="PTHR45931:SF3">
    <property type="entry name" value="RING ZINC FINGER-CONTAINING PROTEIN"/>
    <property type="match status" value="1"/>
</dbReference>
<dbReference type="Proteomes" id="UP000275772">
    <property type="component" value="Unassembled WGS sequence"/>
</dbReference>
<evidence type="ECO:0000313" key="6">
    <source>
        <dbReference type="EMBL" id="SZF00104.1"/>
    </source>
</evidence>
<sequence length="201" mass="23135">MATQYEIDHNIKLDESMRCRSRRSRRPSMSSFFAQLSQIETSPSHNNPHATPTPVDMAAAERQLQEQLGHFLLTASSDQQESFLQSLISSLEHDIDQPPTTVPGVPQEYLDQLERVSRKNLKKGDECKICGEEFLEDEFCLVVQLPCHPKHRFDLDCVGPWLRLQGTCPVDRKDLIGERKHRIIELTKVVPDEEEYDDMFA</sequence>
<gene>
    <name evidence="6" type="ORF">BLGHR1_10830</name>
</gene>
<keyword evidence="2 4" id="KW-0863">Zinc-finger</keyword>
<dbReference type="VEuPathDB" id="FungiDB:BLGHR1_10830"/>
<evidence type="ECO:0000256" key="1">
    <source>
        <dbReference type="ARBA" id="ARBA00022723"/>
    </source>
</evidence>
<organism evidence="6 7">
    <name type="scientific">Blumeria hordei</name>
    <name type="common">Barley powdery mildew</name>
    <name type="synonym">Blumeria graminis f. sp. hordei</name>
    <dbReference type="NCBI Taxonomy" id="2867405"/>
    <lineage>
        <taxon>Eukaryota</taxon>
        <taxon>Fungi</taxon>
        <taxon>Dikarya</taxon>
        <taxon>Ascomycota</taxon>
        <taxon>Pezizomycotina</taxon>
        <taxon>Leotiomycetes</taxon>
        <taxon>Erysiphales</taxon>
        <taxon>Erysiphaceae</taxon>
        <taxon>Blumeria</taxon>
    </lineage>
</organism>
<dbReference type="Gene3D" id="3.30.40.10">
    <property type="entry name" value="Zinc/RING finger domain, C3HC4 (zinc finger)"/>
    <property type="match status" value="1"/>
</dbReference>
<evidence type="ECO:0000256" key="3">
    <source>
        <dbReference type="ARBA" id="ARBA00022833"/>
    </source>
</evidence>
<dbReference type="PROSITE" id="PS50089">
    <property type="entry name" value="ZF_RING_2"/>
    <property type="match status" value="1"/>
</dbReference>
<accession>A0A383UIG7</accession>
<dbReference type="EMBL" id="UNSH01000007">
    <property type="protein sequence ID" value="SZF00104.1"/>
    <property type="molecule type" value="Genomic_DNA"/>
</dbReference>
<dbReference type="GO" id="GO:0008270">
    <property type="term" value="F:zinc ion binding"/>
    <property type="evidence" value="ECO:0007669"/>
    <property type="project" value="UniProtKB-KW"/>
</dbReference>
<protein>
    <recommendedName>
        <fullName evidence="5">RING-type domain-containing protein</fullName>
    </recommendedName>
</protein>
<dbReference type="InterPro" id="IPR001841">
    <property type="entry name" value="Znf_RING"/>
</dbReference>
<proteinExistence type="predicted"/>
<evidence type="ECO:0000259" key="5">
    <source>
        <dbReference type="PROSITE" id="PS50089"/>
    </source>
</evidence>
<dbReference type="InterPro" id="IPR051834">
    <property type="entry name" value="RING_finger_E3_ligase"/>
</dbReference>
<dbReference type="AlphaFoldDB" id="A0A383UIG7"/>
<dbReference type="GO" id="GO:0006511">
    <property type="term" value="P:ubiquitin-dependent protein catabolic process"/>
    <property type="evidence" value="ECO:0007669"/>
    <property type="project" value="TreeGrafter"/>
</dbReference>
<dbReference type="Pfam" id="PF13639">
    <property type="entry name" value="zf-RING_2"/>
    <property type="match status" value="1"/>
</dbReference>